<feature type="region of interest" description="Disordered" evidence="7">
    <location>
        <begin position="1549"/>
        <end position="1569"/>
    </location>
</feature>
<comment type="caution">
    <text evidence="9">The sequence shown here is derived from an EMBL/GenBank/DDBJ whole genome shotgun (WGS) entry which is preliminary data.</text>
</comment>
<evidence type="ECO:0000256" key="4">
    <source>
        <dbReference type="ARBA" id="ARBA00012483"/>
    </source>
</evidence>
<accession>A0ABT3MPP5</accession>
<name>A0ABT3MPP5_9GAMM</name>
<dbReference type="InterPro" id="IPR039399">
    <property type="entry name" value="Deltex_C_sf"/>
</dbReference>
<comment type="pathway">
    <text evidence="2">Protein modification; protein ubiquitination.</text>
</comment>
<feature type="domain" description="RING-type" evidence="8">
    <location>
        <begin position="1398"/>
        <end position="1443"/>
    </location>
</feature>
<dbReference type="InterPro" id="IPR039396">
    <property type="entry name" value="Deltex_C"/>
</dbReference>
<dbReference type="Proteomes" id="UP001209854">
    <property type="component" value="Unassembled WGS sequence"/>
</dbReference>
<keyword evidence="6" id="KW-0479">Metal-binding</keyword>
<gene>
    <name evidence="9" type="ORF">NX722_01450</name>
</gene>
<proteinExistence type="inferred from homology"/>
<evidence type="ECO:0000256" key="7">
    <source>
        <dbReference type="SAM" id="MobiDB-lite"/>
    </source>
</evidence>
<dbReference type="Pfam" id="PF18102">
    <property type="entry name" value="DTC"/>
    <property type="match status" value="1"/>
</dbReference>
<dbReference type="RefSeq" id="WP_262566388.1">
    <property type="nucleotide sequence ID" value="NZ_JAPFCC010000001.1"/>
</dbReference>
<dbReference type="EMBL" id="JAPFCC010000001">
    <property type="protein sequence ID" value="MCW7551326.1"/>
    <property type="molecule type" value="Genomic_DNA"/>
</dbReference>
<protein>
    <recommendedName>
        <fullName evidence="4">RING-type E3 ubiquitin transferase</fullName>
        <ecNumber evidence="4">2.3.2.27</ecNumber>
    </recommendedName>
</protein>
<feature type="region of interest" description="Disordered" evidence="7">
    <location>
        <begin position="1585"/>
        <end position="1608"/>
    </location>
</feature>
<dbReference type="InterPro" id="IPR039398">
    <property type="entry name" value="Deltex_fam"/>
</dbReference>
<dbReference type="Pfam" id="PF13639">
    <property type="entry name" value="zf-RING_2"/>
    <property type="match status" value="1"/>
</dbReference>
<keyword evidence="5" id="KW-0808">Transferase</keyword>
<dbReference type="PROSITE" id="PS50089">
    <property type="entry name" value="ZF_RING_2"/>
    <property type="match status" value="1"/>
</dbReference>
<dbReference type="Gene3D" id="3.30.40.10">
    <property type="entry name" value="Zinc/RING finger domain, C3HC4 (zinc finger)"/>
    <property type="match status" value="1"/>
</dbReference>
<sequence>MIKKRQNRFRHLLFVFFLLSSVFISYETQSSILDAGKLLDVELHFEAPLGVYFRVGQDTTFRKYDRILSEGSMDTATNFVIYSFLFNIIRSSVASVTGRWVQSPVAAQASGTLAAFLFPRLINSLYSLFTGHRRGSEQLQTGDYEIAQRFYMELIYSQFSPHEHLRITPFPGNANTLPRQAQNASFPDSWDTLYLVATRNRIESIDLSWFQQTSGHGVVVQLRYHDQHALTFHLPVSDSENLPGTIESQLYHQMEVRQGHAASLLNQAIIDRVIALIESPGTIQPLLSASELSSTLEFNEQGYVHRLDLCGEASNDCHWYLQLVWEPLPIPHIRPVLMGQHIVKSPSHALITQLSSLNVAEYILQLIEQEALRRAIDLIRANSDRYTGHQESPSHFTDTNDHPIVPYDVPEQSQVIQSFVPSNIPTESPVGYLIKALLPERSVTEIVPKSIRFTALFKAINPLTYRFHMVDPEDYGAYAVDTSSPSSSTLRPSQEALKGLLGYFKDSEVKCNHCGGPPLFPHKRLCECDQNSIYLCQSCYRLLGASGQADCPDCKVQGDTTLWAIDESLLQVISQNMQPFLASSNLPACSNDHCDNRLFPGFTKQDGGKVPFCMSCITRSDSTSITGLKENPLDAHLISSNSAIFPDDANGATAEQKPHEQMLKETNLKWNRLNNEFNRHGLIVRMLVKDSLRDTGSFDQAMKDFFEKKGTPRWVSASLVTPGYGTPFMPETAHTGVGFAYSPEAIETKAHFKSNAFTQSKNNLETGLNSCKTPEGRKVKNHPNKRSLINKLEEERIIHRSLRVVTETSGHIAESGDFMEGIRRSRFPSLSRCPSQYGRHNEVIGNFDGKEASAAKAVVMMNRQSIPELTIAVNELINAGAEGDLPIIMHDGIGAFRQLGSLKSFREWLSKELYLKRHFQLPEFPPDIMPDNFFDIITGLATGMVRLEQALKTTDSDTPLDLFQEMDYLNQQSYVGYFRSHLAAGTLLPNLMNSECFADNISRFIELLTFYYQTKDKLHAQHTNELGRDILLLGNELRGVLIRSVLVSSAYRQLLESVGIEFDDSETILLSFAAIYHAFRCHHSMDYPFTIQFTDFIKSAPAGLRDNIQKALLYPNEVFDINKRHTLYAHILSAVKTLRPEAEGINYKLWSTLKKLIRQEDEGAISNRVAAIKDLPTRWNYHTPIECGKGTMREYTQQNTPRPFVEIASERINWIRVQRRLKEDISHKMAEALRTHSGIFAPWPYTEQNLKIPQMSLLELIYISASTEEFLLFDTLYDHYLHQGVPLLTGTIDNSEVTPALVKTLKNQEKIIPSFDTLGDNLRLLPNIKLRPHEIALPLGSDFSIYENLKVSDASPSALVEPSGRIDYVRIDGPGADLAKSTYQFQPVHSTTEPLEECPICFEDFADNPDSPFLKAPCCRKNIHKSCLSRALTTSSGNCPMCRRHLVDRQGPQPSGSLTWKSIRHSCLANECYDRFFEIDYSTPAGQYREPGQEAAVDYVKDDRKAFIPDTEKGRKAFFMLLEAYKRGFVLSFGTSLSRQRDNVVIWGDPPQKSKIHGSGNPTDGHYYPDPDYLDRLIGTLKVMGISEPPPEMQPRLSRGPQPSGGTN</sequence>
<reference evidence="9 10" key="1">
    <citation type="submission" date="2022-10" db="EMBL/GenBank/DDBJ databases">
        <title>High-quality genome sequences of two octocoral-associated bacteria, Endozoicomonas euniceicola EF212 and Endozoicomonas gorgoniicola PS125.</title>
        <authorList>
            <person name="Chiou Y.-J."/>
            <person name="Chen Y.-H."/>
        </authorList>
    </citation>
    <scope>NUCLEOTIDE SEQUENCE [LARGE SCALE GENOMIC DNA]</scope>
    <source>
        <strain evidence="9 10">PS125</strain>
    </source>
</reference>
<evidence type="ECO:0000256" key="5">
    <source>
        <dbReference type="ARBA" id="ARBA00022679"/>
    </source>
</evidence>
<dbReference type="EC" id="2.3.2.27" evidence="4"/>
<evidence type="ECO:0000256" key="6">
    <source>
        <dbReference type="ARBA" id="ARBA00022723"/>
    </source>
</evidence>
<evidence type="ECO:0000259" key="8">
    <source>
        <dbReference type="PROSITE" id="PS50089"/>
    </source>
</evidence>
<dbReference type="SUPFAM" id="SSF57850">
    <property type="entry name" value="RING/U-box"/>
    <property type="match status" value="1"/>
</dbReference>
<evidence type="ECO:0000256" key="3">
    <source>
        <dbReference type="ARBA" id="ARBA00009413"/>
    </source>
</evidence>
<dbReference type="InterPro" id="IPR001841">
    <property type="entry name" value="Znf_RING"/>
</dbReference>
<dbReference type="InterPro" id="IPR013083">
    <property type="entry name" value="Znf_RING/FYVE/PHD"/>
</dbReference>
<comment type="catalytic activity">
    <reaction evidence="1">
        <text>S-ubiquitinyl-[E2 ubiquitin-conjugating enzyme]-L-cysteine + [acceptor protein]-L-lysine = [E2 ubiquitin-conjugating enzyme]-L-cysteine + N(6)-ubiquitinyl-[acceptor protein]-L-lysine.</text>
        <dbReference type="EC" id="2.3.2.27"/>
    </reaction>
</comment>
<evidence type="ECO:0000256" key="1">
    <source>
        <dbReference type="ARBA" id="ARBA00000900"/>
    </source>
</evidence>
<organism evidence="9 10">
    <name type="scientific">Endozoicomonas gorgoniicola</name>
    <dbReference type="NCBI Taxonomy" id="1234144"/>
    <lineage>
        <taxon>Bacteria</taxon>
        <taxon>Pseudomonadati</taxon>
        <taxon>Pseudomonadota</taxon>
        <taxon>Gammaproteobacteria</taxon>
        <taxon>Oceanospirillales</taxon>
        <taxon>Endozoicomonadaceae</taxon>
        <taxon>Endozoicomonas</taxon>
    </lineage>
</organism>
<evidence type="ECO:0000313" key="9">
    <source>
        <dbReference type="EMBL" id="MCW7551326.1"/>
    </source>
</evidence>
<keyword evidence="10" id="KW-1185">Reference proteome</keyword>
<dbReference type="PANTHER" id="PTHR12622">
    <property type="entry name" value="DELTEX-RELATED"/>
    <property type="match status" value="1"/>
</dbReference>
<evidence type="ECO:0000256" key="2">
    <source>
        <dbReference type="ARBA" id="ARBA00004906"/>
    </source>
</evidence>
<evidence type="ECO:0000313" key="10">
    <source>
        <dbReference type="Proteomes" id="UP001209854"/>
    </source>
</evidence>
<dbReference type="Gene3D" id="3.30.390.130">
    <property type="match status" value="1"/>
</dbReference>
<comment type="similarity">
    <text evidence="3">Belongs to the Deltex family.</text>
</comment>